<evidence type="ECO:0000313" key="1">
    <source>
        <dbReference type="EMBL" id="GGM77265.1"/>
    </source>
</evidence>
<accession>A0A8J3FWH7</accession>
<name>A0A8J3FWH7_9PSEU</name>
<evidence type="ECO:0000313" key="2">
    <source>
        <dbReference type="Proteomes" id="UP000637578"/>
    </source>
</evidence>
<dbReference type="EMBL" id="BMMK01000038">
    <property type="protein sequence ID" value="GGM77265.1"/>
    <property type="molecule type" value="Genomic_DNA"/>
</dbReference>
<proteinExistence type="predicted"/>
<protein>
    <submittedName>
        <fullName evidence="1">Uncharacterized protein</fullName>
    </submittedName>
</protein>
<dbReference type="AlphaFoldDB" id="A0A8J3FWH7"/>
<gene>
    <name evidence="1" type="ORF">GCM10012275_54890</name>
</gene>
<comment type="caution">
    <text evidence="1">The sequence shown here is derived from an EMBL/GenBank/DDBJ whole genome shotgun (WGS) entry which is preliminary data.</text>
</comment>
<dbReference type="Proteomes" id="UP000637578">
    <property type="component" value="Unassembled WGS sequence"/>
</dbReference>
<sequence>MEDDTTNDLLCKTCGWTVNMVCPECPKGCGCETRCTGWRHHEYVNEDDLVDGNVCDECGASDGYGCNC</sequence>
<keyword evidence="2" id="KW-1185">Reference proteome</keyword>
<reference evidence="1" key="2">
    <citation type="submission" date="2020-09" db="EMBL/GenBank/DDBJ databases">
        <authorList>
            <person name="Sun Q."/>
            <person name="Zhou Y."/>
        </authorList>
    </citation>
    <scope>NUCLEOTIDE SEQUENCE</scope>
    <source>
        <strain evidence="1">CGMCC 4.5737</strain>
    </source>
</reference>
<organism evidence="1 2">
    <name type="scientific">Longimycelium tulufanense</name>
    <dbReference type="NCBI Taxonomy" id="907463"/>
    <lineage>
        <taxon>Bacteria</taxon>
        <taxon>Bacillati</taxon>
        <taxon>Actinomycetota</taxon>
        <taxon>Actinomycetes</taxon>
        <taxon>Pseudonocardiales</taxon>
        <taxon>Pseudonocardiaceae</taxon>
        <taxon>Longimycelium</taxon>
    </lineage>
</organism>
<dbReference type="RefSeq" id="WP_189061322.1">
    <property type="nucleotide sequence ID" value="NZ_BMMK01000038.1"/>
</dbReference>
<reference evidence="1" key="1">
    <citation type="journal article" date="2014" name="Int. J. Syst. Evol. Microbiol.">
        <title>Complete genome sequence of Corynebacterium casei LMG S-19264T (=DSM 44701T), isolated from a smear-ripened cheese.</title>
        <authorList>
            <consortium name="US DOE Joint Genome Institute (JGI-PGF)"/>
            <person name="Walter F."/>
            <person name="Albersmeier A."/>
            <person name="Kalinowski J."/>
            <person name="Ruckert C."/>
        </authorList>
    </citation>
    <scope>NUCLEOTIDE SEQUENCE</scope>
    <source>
        <strain evidence="1">CGMCC 4.5737</strain>
    </source>
</reference>